<dbReference type="AlphaFoldDB" id="A0A814VYZ1"/>
<evidence type="ECO:0000313" key="3">
    <source>
        <dbReference type="Proteomes" id="UP000663860"/>
    </source>
</evidence>
<organism evidence="1 3">
    <name type="scientific">Adineta steineri</name>
    <dbReference type="NCBI Taxonomy" id="433720"/>
    <lineage>
        <taxon>Eukaryota</taxon>
        <taxon>Metazoa</taxon>
        <taxon>Spiralia</taxon>
        <taxon>Gnathifera</taxon>
        <taxon>Rotifera</taxon>
        <taxon>Eurotatoria</taxon>
        <taxon>Bdelloidea</taxon>
        <taxon>Adinetida</taxon>
        <taxon>Adinetidae</taxon>
        <taxon>Adineta</taxon>
    </lineage>
</organism>
<dbReference type="Proteomes" id="UP000663860">
    <property type="component" value="Unassembled WGS sequence"/>
</dbReference>
<protein>
    <submittedName>
        <fullName evidence="1">Uncharacterized protein</fullName>
    </submittedName>
</protein>
<evidence type="ECO:0000313" key="1">
    <source>
        <dbReference type="EMBL" id="CAF1197015.1"/>
    </source>
</evidence>
<evidence type="ECO:0000313" key="2">
    <source>
        <dbReference type="EMBL" id="CAF4107595.1"/>
    </source>
</evidence>
<dbReference type="EMBL" id="CAJOBB010004894">
    <property type="protein sequence ID" value="CAF4107595.1"/>
    <property type="molecule type" value="Genomic_DNA"/>
</dbReference>
<gene>
    <name evidence="1" type="ORF">IZO911_LOCUS28381</name>
    <name evidence="2" type="ORF">KXQ929_LOCUS34894</name>
</gene>
<dbReference type="Proteomes" id="UP000663868">
    <property type="component" value="Unassembled WGS sequence"/>
</dbReference>
<comment type="caution">
    <text evidence="1">The sequence shown here is derived from an EMBL/GenBank/DDBJ whole genome shotgun (WGS) entry which is preliminary data.</text>
</comment>
<sequence length="104" mass="11878">MASTNNPQEFLNSLELGEVSDFVSDLFTLYSYLDLVNDDHFKSLSIEMEQLVIMKNAREEQHPDVDSDMPLHMIADYLQDGVCAELKIHIKRCMETLDDDPSPA</sequence>
<name>A0A814VYZ1_9BILA</name>
<accession>A0A814VYZ1</accession>
<proteinExistence type="predicted"/>
<dbReference type="EMBL" id="CAJNOE010000402">
    <property type="protein sequence ID" value="CAF1197015.1"/>
    <property type="molecule type" value="Genomic_DNA"/>
</dbReference>
<reference evidence="1" key="1">
    <citation type="submission" date="2021-02" db="EMBL/GenBank/DDBJ databases">
        <authorList>
            <person name="Nowell W R."/>
        </authorList>
    </citation>
    <scope>NUCLEOTIDE SEQUENCE</scope>
</reference>